<feature type="compositionally biased region" description="Basic and acidic residues" evidence="1">
    <location>
        <begin position="24"/>
        <end position="39"/>
    </location>
</feature>
<organism evidence="2 4">
    <name type="scientific">Taxus chinensis</name>
    <name type="common">Chinese yew</name>
    <name type="synonym">Taxus wallichiana var. chinensis</name>
    <dbReference type="NCBI Taxonomy" id="29808"/>
    <lineage>
        <taxon>Eukaryota</taxon>
        <taxon>Viridiplantae</taxon>
        <taxon>Streptophyta</taxon>
        <taxon>Embryophyta</taxon>
        <taxon>Tracheophyta</taxon>
        <taxon>Spermatophyta</taxon>
        <taxon>Pinopsida</taxon>
        <taxon>Pinidae</taxon>
        <taxon>Conifers II</taxon>
        <taxon>Cupressales</taxon>
        <taxon>Taxaceae</taxon>
        <taxon>Taxus</taxon>
    </lineage>
</organism>
<feature type="non-terminal residue" evidence="2">
    <location>
        <position position="1"/>
    </location>
</feature>
<reference evidence="2 4" key="1">
    <citation type="journal article" date="2021" name="Nat. Plants">
        <title>The Taxus genome provides insights into paclitaxel biosynthesis.</title>
        <authorList>
            <person name="Xiong X."/>
            <person name="Gou J."/>
            <person name="Liao Q."/>
            <person name="Li Y."/>
            <person name="Zhou Q."/>
            <person name="Bi G."/>
            <person name="Li C."/>
            <person name="Du R."/>
            <person name="Wang X."/>
            <person name="Sun T."/>
            <person name="Guo L."/>
            <person name="Liang H."/>
            <person name="Lu P."/>
            <person name="Wu Y."/>
            <person name="Zhang Z."/>
            <person name="Ro D.K."/>
            <person name="Shang Y."/>
            <person name="Huang S."/>
            <person name="Yan J."/>
        </authorList>
    </citation>
    <scope>NUCLEOTIDE SEQUENCE [LARGE SCALE GENOMIC DNA]</scope>
    <source>
        <strain evidence="2">Ta-2019</strain>
    </source>
</reference>
<accession>A0AA38G0L5</accession>
<protein>
    <submittedName>
        <fullName evidence="2">Uncharacterized protein</fullName>
    </submittedName>
</protein>
<dbReference type="AlphaFoldDB" id="A0AA38G0L5"/>
<dbReference type="EMBL" id="JAHRHJ020000001">
    <property type="protein sequence ID" value="KAH9330379.1"/>
    <property type="molecule type" value="Genomic_DNA"/>
</dbReference>
<feature type="region of interest" description="Disordered" evidence="1">
    <location>
        <begin position="24"/>
        <end position="50"/>
    </location>
</feature>
<name>A0AA38G0L5_TAXCH</name>
<evidence type="ECO:0000313" key="2">
    <source>
        <dbReference type="EMBL" id="KAH9312983.1"/>
    </source>
</evidence>
<gene>
    <name evidence="3" type="ORF">KI387_002487</name>
    <name evidence="2" type="ORF">KI387_028018</name>
</gene>
<dbReference type="Proteomes" id="UP000824469">
    <property type="component" value="Unassembled WGS sequence"/>
</dbReference>
<evidence type="ECO:0000313" key="3">
    <source>
        <dbReference type="EMBL" id="KAH9330379.1"/>
    </source>
</evidence>
<evidence type="ECO:0000313" key="4">
    <source>
        <dbReference type="Proteomes" id="UP000824469"/>
    </source>
</evidence>
<keyword evidence="4" id="KW-1185">Reference proteome</keyword>
<evidence type="ECO:0000256" key="1">
    <source>
        <dbReference type="SAM" id="MobiDB-lite"/>
    </source>
</evidence>
<sequence length="50" mass="5682">KSENERYFIAACLDCSCSIGKDSYSNKDMEQPSKNKDIASNDLFQESSKR</sequence>
<proteinExistence type="predicted"/>
<feature type="non-terminal residue" evidence="2">
    <location>
        <position position="50"/>
    </location>
</feature>
<comment type="caution">
    <text evidence="2">The sequence shown here is derived from an EMBL/GenBank/DDBJ whole genome shotgun (WGS) entry which is preliminary data.</text>
</comment>
<dbReference type="EMBL" id="JAHRHJ020000006">
    <property type="protein sequence ID" value="KAH9312983.1"/>
    <property type="molecule type" value="Genomic_DNA"/>
</dbReference>